<feature type="transmembrane region" description="Helical" evidence="11">
    <location>
        <begin position="262"/>
        <end position="286"/>
    </location>
</feature>
<dbReference type="EMBL" id="UFQT01000110">
    <property type="protein sequence ID" value="SSX20159.1"/>
    <property type="molecule type" value="Genomic_DNA"/>
</dbReference>
<evidence type="ECO:0000259" key="12">
    <source>
        <dbReference type="PROSITE" id="PS50262"/>
    </source>
</evidence>
<sequence>MNEIKPNIQNNLMCHDRSPLRNGLDADIRIKEETRKDEDVLRSDQSRFSSSTNQIIGSPSHAYITNRHSQHVLGVTPSHLSRSIIPHPSTSLSHFPPPPPSVWSGVDPYRDPYRLDPMTSMRYNPLMEAMRVEEERAKAILAISDLLVLIAGLPVETYLTWKGNMYPFSQAVCVIQSWVCEVSANASVLTITAFTIERYVAICKPFLSHTMSKLSRAVKFILGIWALAVCLAIPAAMELGIYERGSQRSCTVLDSKSAAKTFTISVVLIFIFPMIVITILYILIGLQLRRSKIVSRGGPSGSSVRLRHRVFKKPLSQRTIVQVDLQNDVMLYNDVNSGGSHYSVGAVVAQNNSIALPSATPVKNNNCVGEQAPLSPEDGRINFSNRATNHGTRHVVNMLVAVVVAFFFCWGLYHSQRLYAVYYSAYGMHLDSKFGEKLYNTLTWISGIFYYFSTCINPFLYNIMSHKFRTAFKDTIAKYFYHGDEQQIQQRYWYCPSQRSNSFHSQSLNTCSSVISTNHCHSQPSNQLRYKELDLMKLKRPLVVSFRKIPYDTTFSHTSSFESSSSHMAEYEQRERFHIAEPPRFSINETINPIYSCFNERDNGNVINRIDYSSDYNTHKSNHKIISWLDYYSKFNRREKIDGDSLTRLGIYNSTSNGYLTSKKLHLSQKKIYNSPYNSPEMTYDSKRLEENLNMILKQLVFKNETFNCQQNGKTKHRNNEQVRTKTINSISKSKSVPCFLNNNI</sequence>
<keyword evidence="5 9" id="KW-0297">G-protein coupled receptor</keyword>
<dbReference type="Gene3D" id="1.20.1070.10">
    <property type="entry name" value="Rhodopsin 7-helix transmembrane proteins"/>
    <property type="match status" value="1"/>
</dbReference>
<comment type="subcellular location">
    <subcellularLocation>
        <location evidence="1">Membrane</location>
        <topology evidence="1">Multi-pass membrane protein</topology>
    </subcellularLocation>
</comment>
<keyword evidence="4 11" id="KW-1133">Transmembrane helix</keyword>
<evidence type="ECO:0000256" key="2">
    <source>
        <dbReference type="ARBA" id="ARBA00010663"/>
    </source>
</evidence>
<dbReference type="SUPFAM" id="SSF81321">
    <property type="entry name" value="Family A G protein-coupled receptor-like"/>
    <property type="match status" value="1"/>
</dbReference>
<evidence type="ECO:0000256" key="10">
    <source>
        <dbReference type="SAM" id="MobiDB-lite"/>
    </source>
</evidence>
<dbReference type="InterPro" id="IPR017452">
    <property type="entry name" value="GPCR_Rhodpsn_7TM"/>
</dbReference>
<keyword evidence="7 9" id="KW-0675">Receptor</keyword>
<feature type="domain" description="G-protein coupled receptors family 1 profile" evidence="12">
    <location>
        <begin position="141"/>
        <end position="461"/>
    </location>
</feature>
<reference evidence="14" key="2">
    <citation type="submission" date="2018-07" db="EMBL/GenBank/DDBJ databases">
        <authorList>
            <person name="Quirk P.G."/>
            <person name="Krulwich T.A."/>
        </authorList>
    </citation>
    <scope>NUCLEOTIDE SEQUENCE</scope>
</reference>
<dbReference type="PANTHER" id="PTHR24243">
    <property type="entry name" value="G-PROTEIN COUPLED RECEPTOR"/>
    <property type="match status" value="1"/>
</dbReference>
<evidence type="ECO:0000256" key="9">
    <source>
        <dbReference type="RuleBase" id="RU000688"/>
    </source>
</evidence>
<evidence type="ECO:0000256" key="5">
    <source>
        <dbReference type="ARBA" id="ARBA00023040"/>
    </source>
</evidence>
<evidence type="ECO:0000256" key="1">
    <source>
        <dbReference type="ARBA" id="ARBA00004141"/>
    </source>
</evidence>
<dbReference type="PRINTS" id="PR00237">
    <property type="entry name" value="GPCRRHODOPSN"/>
</dbReference>
<dbReference type="GO" id="GO:0008188">
    <property type="term" value="F:neuropeptide receptor activity"/>
    <property type="evidence" value="ECO:0007669"/>
    <property type="project" value="TreeGrafter"/>
</dbReference>
<evidence type="ECO:0000256" key="4">
    <source>
        <dbReference type="ARBA" id="ARBA00022989"/>
    </source>
</evidence>
<feature type="transmembrane region" description="Helical" evidence="11">
    <location>
        <begin position="175"/>
        <end position="196"/>
    </location>
</feature>
<organism evidence="14">
    <name type="scientific">Culicoides sonorensis</name>
    <name type="common">Biting midge</name>
    <dbReference type="NCBI Taxonomy" id="179676"/>
    <lineage>
        <taxon>Eukaryota</taxon>
        <taxon>Metazoa</taxon>
        <taxon>Ecdysozoa</taxon>
        <taxon>Arthropoda</taxon>
        <taxon>Hexapoda</taxon>
        <taxon>Insecta</taxon>
        <taxon>Pterygota</taxon>
        <taxon>Neoptera</taxon>
        <taxon>Endopterygota</taxon>
        <taxon>Diptera</taxon>
        <taxon>Nematocera</taxon>
        <taxon>Chironomoidea</taxon>
        <taxon>Ceratopogonidae</taxon>
        <taxon>Ceratopogoninae</taxon>
        <taxon>Culicoides</taxon>
        <taxon>Monoculicoides</taxon>
    </lineage>
</organism>
<feature type="transmembrane region" description="Helical" evidence="11">
    <location>
        <begin position="395"/>
        <end position="413"/>
    </location>
</feature>
<evidence type="ECO:0000256" key="8">
    <source>
        <dbReference type="ARBA" id="ARBA00023224"/>
    </source>
</evidence>
<dbReference type="AlphaFoldDB" id="A0A336LU34"/>
<dbReference type="PROSITE" id="PS00237">
    <property type="entry name" value="G_PROTEIN_RECEP_F1_1"/>
    <property type="match status" value="1"/>
</dbReference>
<evidence type="ECO:0000313" key="13">
    <source>
        <dbReference type="EMBL" id="SSW99779.1"/>
    </source>
</evidence>
<comment type="similarity">
    <text evidence="2 9">Belongs to the G-protein coupled receptor 1 family.</text>
</comment>
<gene>
    <name evidence="14" type="primary">CSON000684</name>
</gene>
<proteinExistence type="inferred from homology"/>
<dbReference type="VEuPathDB" id="VectorBase:CSON000684"/>
<protein>
    <submittedName>
        <fullName evidence="14">CSON000684 protein</fullName>
    </submittedName>
</protein>
<accession>A0A336LU34</accession>
<dbReference type="EMBL" id="UFQS01000110">
    <property type="protein sequence ID" value="SSW99779.1"/>
    <property type="molecule type" value="Genomic_DNA"/>
</dbReference>
<evidence type="ECO:0000256" key="7">
    <source>
        <dbReference type="ARBA" id="ARBA00023170"/>
    </source>
</evidence>
<dbReference type="InterPro" id="IPR000276">
    <property type="entry name" value="GPCR_Rhodpsn"/>
</dbReference>
<reference evidence="13" key="1">
    <citation type="submission" date="2018-04" db="EMBL/GenBank/DDBJ databases">
        <authorList>
            <person name="Go L.Y."/>
            <person name="Mitchell J.A."/>
        </authorList>
    </citation>
    <scope>NUCLEOTIDE SEQUENCE</scope>
    <source>
        <tissue evidence="13">Whole organism</tissue>
    </source>
</reference>
<evidence type="ECO:0000256" key="6">
    <source>
        <dbReference type="ARBA" id="ARBA00023136"/>
    </source>
</evidence>
<evidence type="ECO:0000313" key="14">
    <source>
        <dbReference type="EMBL" id="SSX20159.1"/>
    </source>
</evidence>
<keyword evidence="6 11" id="KW-0472">Membrane</keyword>
<dbReference type="PANTHER" id="PTHR24243:SF208">
    <property type="entry name" value="PYROKININ-1 RECEPTOR"/>
    <property type="match status" value="1"/>
</dbReference>
<evidence type="ECO:0000256" key="3">
    <source>
        <dbReference type="ARBA" id="ARBA00022692"/>
    </source>
</evidence>
<feature type="transmembrane region" description="Helical" evidence="11">
    <location>
        <begin position="217"/>
        <end position="242"/>
    </location>
</feature>
<keyword evidence="3 9" id="KW-0812">Transmembrane</keyword>
<name>A0A336LU34_CULSO</name>
<feature type="region of interest" description="Disordered" evidence="10">
    <location>
        <begin position="1"/>
        <end position="20"/>
    </location>
</feature>
<dbReference type="GO" id="GO:0005886">
    <property type="term" value="C:plasma membrane"/>
    <property type="evidence" value="ECO:0007669"/>
    <property type="project" value="TreeGrafter"/>
</dbReference>
<evidence type="ECO:0000256" key="11">
    <source>
        <dbReference type="SAM" id="Phobius"/>
    </source>
</evidence>
<keyword evidence="8 9" id="KW-0807">Transducer</keyword>
<feature type="transmembrane region" description="Helical" evidence="11">
    <location>
        <begin position="442"/>
        <end position="463"/>
    </location>
</feature>
<feature type="transmembrane region" description="Helical" evidence="11">
    <location>
        <begin position="137"/>
        <end position="155"/>
    </location>
</feature>
<dbReference type="PROSITE" id="PS50262">
    <property type="entry name" value="G_PROTEIN_RECEP_F1_2"/>
    <property type="match status" value="1"/>
</dbReference>
<dbReference type="Pfam" id="PF00001">
    <property type="entry name" value="7tm_1"/>
    <property type="match status" value="1"/>
</dbReference>